<accession>A0A9N9HZ62</accession>
<protein>
    <submittedName>
        <fullName evidence="1">21164_t:CDS:1</fullName>
    </submittedName>
</protein>
<dbReference type="Proteomes" id="UP000789405">
    <property type="component" value="Unassembled WGS sequence"/>
</dbReference>
<dbReference type="EMBL" id="CAJVPY010009944">
    <property type="protein sequence ID" value="CAG8713992.1"/>
    <property type="molecule type" value="Genomic_DNA"/>
</dbReference>
<evidence type="ECO:0000313" key="2">
    <source>
        <dbReference type="Proteomes" id="UP000789405"/>
    </source>
</evidence>
<dbReference type="AlphaFoldDB" id="A0A9N9HZ62"/>
<sequence>MSTNNIKNNPKTGTDPLSNNHNHFNYIFRNARLHIGKGDIATYSNCPLIIKFTNNSIVLQSNKPNCSQTTPWIVKQEEQLANRSTNNNRISEIIKTILLQNNKNSVIEIIEAELYLKFSLLLNNSGTLGSPPENLTNISWGYYDTIAYLHSEIVLRKLLLQITQKESVKVVVV</sequence>
<evidence type="ECO:0000313" key="1">
    <source>
        <dbReference type="EMBL" id="CAG8713992.1"/>
    </source>
</evidence>
<name>A0A9N9HZ62_9GLOM</name>
<organism evidence="1 2">
    <name type="scientific">Dentiscutata erythropus</name>
    <dbReference type="NCBI Taxonomy" id="1348616"/>
    <lineage>
        <taxon>Eukaryota</taxon>
        <taxon>Fungi</taxon>
        <taxon>Fungi incertae sedis</taxon>
        <taxon>Mucoromycota</taxon>
        <taxon>Glomeromycotina</taxon>
        <taxon>Glomeromycetes</taxon>
        <taxon>Diversisporales</taxon>
        <taxon>Gigasporaceae</taxon>
        <taxon>Dentiscutata</taxon>
    </lineage>
</organism>
<proteinExistence type="predicted"/>
<reference evidence="1" key="1">
    <citation type="submission" date="2021-06" db="EMBL/GenBank/DDBJ databases">
        <authorList>
            <person name="Kallberg Y."/>
            <person name="Tangrot J."/>
            <person name="Rosling A."/>
        </authorList>
    </citation>
    <scope>NUCLEOTIDE SEQUENCE</scope>
    <source>
        <strain evidence="1">MA453B</strain>
    </source>
</reference>
<comment type="caution">
    <text evidence="1">The sequence shown here is derived from an EMBL/GenBank/DDBJ whole genome shotgun (WGS) entry which is preliminary data.</text>
</comment>
<gene>
    <name evidence="1" type="ORF">DERYTH_LOCUS13801</name>
</gene>
<keyword evidence="2" id="KW-1185">Reference proteome</keyword>